<accession>A0AAE1GPK5</accession>
<dbReference type="GO" id="GO:0016787">
    <property type="term" value="F:hydrolase activity"/>
    <property type="evidence" value="ECO:0007669"/>
    <property type="project" value="UniProtKB-KW"/>
</dbReference>
<dbReference type="InterPro" id="IPR046700">
    <property type="entry name" value="DUF6570"/>
</dbReference>
<feature type="domain" description="DUF6570" evidence="5">
    <location>
        <begin position="356"/>
        <end position="465"/>
    </location>
</feature>
<dbReference type="InterPro" id="IPR027417">
    <property type="entry name" value="P-loop_NTPase"/>
</dbReference>
<dbReference type="Pfam" id="PF14214">
    <property type="entry name" value="Helitron_like_N"/>
    <property type="match status" value="1"/>
</dbReference>
<dbReference type="InterPro" id="IPR010285">
    <property type="entry name" value="DNA_helicase_pif1-like_DEAD"/>
</dbReference>
<comment type="similarity">
    <text evidence="1">Belongs to the helicase family.</text>
</comment>
<keyword evidence="1" id="KW-0067">ATP-binding</keyword>
<evidence type="ECO:0000259" key="4">
    <source>
        <dbReference type="Pfam" id="PF14214"/>
    </source>
</evidence>
<dbReference type="Gene3D" id="3.40.50.300">
    <property type="entry name" value="P-loop containing nucleotide triphosphate hydrolases"/>
    <property type="match status" value="1"/>
</dbReference>
<evidence type="ECO:0000259" key="5">
    <source>
        <dbReference type="Pfam" id="PF20209"/>
    </source>
</evidence>
<keyword evidence="1" id="KW-0378">Hydrolase</keyword>
<dbReference type="InterPro" id="IPR025476">
    <property type="entry name" value="Helitron_helicase-like"/>
</dbReference>
<keyword evidence="1" id="KW-0547">Nucleotide-binding</keyword>
<keyword evidence="1" id="KW-0227">DNA damage</keyword>
<feature type="domain" description="DNA helicase Pif1-like DEAD-box helicase" evidence="3">
    <location>
        <begin position="1043"/>
        <end position="1124"/>
    </location>
</feature>
<keyword evidence="1" id="KW-0234">DNA repair</keyword>
<organism evidence="6 7">
    <name type="scientific">Frankliniella fusca</name>
    <dbReference type="NCBI Taxonomy" id="407009"/>
    <lineage>
        <taxon>Eukaryota</taxon>
        <taxon>Metazoa</taxon>
        <taxon>Ecdysozoa</taxon>
        <taxon>Arthropoda</taxon>
        <taxon>Hexapoda</taxon>
        <taxon>Insecta</taxon>
        <taxon>Pterygota</taxon>
        <taxon>Neoptera</taxon>
        <taxon>Paraneoptera</taxon>
        <taxon>Thysanoptera</taxon>
        <taxon>Terebrantia</taxon>
        <taxon>Thripoidea</taxon>
        <taxon>Thripidae</taxon>
        <taxon>Frankliniella</taxon>
    </lineage>
</organism>
<protein>
    <recommendedName>
        <fullName evidence="1">ATP-dependent DNA helicase</fullName>
        <ecNumber evidence="1">5.6.2.3</ecNumber>
    </recommendedName>
</protein>
<dbReference type="AlphaFoldDB" id="A0AAE1GPK5"/>
<dbReference type="EC" id="5.6.2.3" evidence="1"/>
<reference evidence="6" key="2">
    <citation type="journal article" date="2023" name="BMC Genomics">
        <title>Pest status, molecular evolution, and epigenetic factors derived from the genome assembly of Frankliniella fusca, a thysanopteran phytovirus vector.</title>
        <authorList>
            <person name="Catto M.A."/>
            <person name="Labadie P.E."/>
            <person name="Jacobson A.L."/>
            <person name="Kennedy G.G."/>
            <person name="Srinivasan R."/>
            <person name="Hunt B.G."/>
        </authorList>
    </citation>
    <scope>NUCLEOTIDE SEQUENCE</scope>
    <source>
        <strain evidence="6">PL_HMW_Pooled</strain>
    </source>
</reference>
<sequence length="1133" mass="130405">MSSGDLKRKIIIKSSDDDESKKNCIREEGEIVRKKFRKKKCCVKGCTKTKVDTKLHTFPSIWKSCGKEALEDDEKIKSMKALHQLRCVLYSGKRNEDASEKDELCSIETMSRKETNNHRVQNEHNNNCNETKSDNVRALDQSEAGGSFTIMNSSSESTKVKDCKNKNDKVFNGHNYCKGTGMGDDEMEKEIDTVLQGHDVLVEKTIQNENVAGKNRRQCCMKECSNTSCDHSMFGFPKVLSVKFGHVETPNLQRFRDWVLACGKISPTPKKNRLKHNAVPSENICPIISDAFIQDYDLNLRKWKESLDSQVTKESCALAFEEDMGSLTWRHCTHCNERIMVSSLKKNEKCQHKSHCWKYSVLNDMDPGEVPEELKELTFIEEQVIAKVHPMITVFKIKGHQFAYKGNAISFSQDIQEIATQLPHKVKDLNSVICIKKGRVRRALEWLKKNNPLYKDIVISEENLQMLPENGYVSDDVPCVSIPSEEDNVNVTDIGQEEEDGEENVQQSGVPHKISPHQDEAIKNCLKWPSMSEEPINEKNMPGFLPSAFPILYPYGVADLNDSRPQKINTADYFRHLMNYFDCHFAKHPKYRFLAYNVWQRWTALTDGSVFVKNNKEFQNMTISQLKDLVSENQNIMKQIMYQASNLKGSKAYWNARANELKDMVEQLGLPTIFLTLSCADGHWRDLYKLLTDLDIDSLSAAQRRKLVQDNPLIVDSFFDYRVKSLIKNVLETHYEVTDYWYRIEYQHRGDLEAKKAIHKILMKSCAERDIGPQEVCHSLFRLSLHSAGGRKFITVNLSEKKKWIQLHDHEEEKHGKSTVEKYKDRADKFENMSLWNFAKNLDMSKFHENKKENIVRVFPRLKMNLEDNDAHEDYCKQQILLHLPWRDECSLKKEDETWEEVFTRNGVNDIVKCVNKITDRAIHTNAKDEYESEENESDDEESTNVLGELLSSRLGPKSSVPTIKLGNRQVDTEYSWKNLFEKYEQYGSIIDFENFIEKMKKCQPETQQEPTHFPNVQLSPDQNEIVNIVKEEIMKIKSCQLITDANVESIKRIIVQGKAGTGKSLIIKYLTTLLTKELGSGSFLLATPTGVSAVLINGKTLHSIFKLPRKNATFTSLTGEQQNERCKVFNTG</sequence>
<dbReference type="GO" id="GO:0005524">
    <property type="term" value="F:ATP binding"/>
    <property type="evidence" value="ECO:0007669"/>
    <property type="project" value="UniProtKB-KW"/>
</dbReference>
<dbReference type="GO" id="GO:0000723">
    <property type="term" value="P:telomere maintenance"/>
    <property type="evidence" value="ECO:0007669"/>
    <property type="project" value="InterPro"/>
</dbReference>
<dbReference type="Pfam" id="PF20209">
    <property type="entry name" value="DUF6570"/>
    <property type="match status" value="1"/>
</dbReference>
<dbReference type="GO" id="GO:0006281">
    <property type="term" value="P:DNA repair"/>
    <property type="evidence" value="ECO:0007669"/>
    <property type="project" value="UniProtKB-KW"/>
</dbReference>
<comment type="catalytic activity">
    <reaction evidence="1">
        <text>ATP + H2O = ADP + phosphate + H(+)</text>
        <dbReference type="Rhea" id="RHEA:13065"/>
        <dbReference type="ChEBI" id="CHEBI:15377"/>
        <dbReference type="ChEBI" id="CHEBI:15378"/>
        <dbReference type="ChEBI" id="CHEBI:30616"/>
        <dbReference type="ChEBI" id="CHEBI:43474"/>
        <dbReference type="ChEBI" id="CHEBI:456216"/>
        <dbReference type="EC" id="5.6.2.3"/>
    </reaction>
</comment>
<name>A0AAE1GPK5_9NEOP</name>
<dbReference type="Proteomes" id="UP001219518">
    <property type="component" value="Unassembled WGS sequence"/>
</dbReference>
<dbReference type="GO" id="GO:0043139">
    <property type="term" value="F:5'-3' DNA helicase activity"/>
    <property type="evidence" value="ECO:0007669"/>
    <property type="project" value="UniProtKB-EC"/>
</dbReference>
<dbReference type="Pfam" id="PF05970">
    <property type="entry name" value="PIF1"/>
    <property type="match status" value="1"/>
</dbReference>
<dbReference type="EMBL" id="JAHWGI010000003">
    <property type="protein sequence ID" value="KAK3907212.1"/>
    <property type="molecule type" value="Genomic_DNA"/>
</dbReference>
<dbReference type="SUPFAM" id="SSF52540">
    <property type="entry name" value="P-loop containing nucleoside triphosphate hydrolases"/>
    <property type="match status" value="1"/>
</dbReference>
<dbReference type="PANTHER" id="PTHR47642">
    <property type="entry name" value="ATP-DEPENDENT DNA HELICASE"/>
    <property type="match status" value="1"/>
</dbReference>
<evidence type="ECO:0000259" key="3">
    <source>
        <dbReference type="Pfam" id="PF05970"/>
    </source>
</evidence>
<proteinExistence type="inferred from homology"/>
<dbReference type="InterPro" id="IPR051055">
    <property type="entry name" value="PIF1_helicase"/>
</dbReference>
<keyword evidence="1" id="KW-0347">Helicase</keyword>
<evidence type="ECO:0000256" key="1">
    <source>
        <dbReference type="RuleBase" id="RU363044"/>
    </source>
</evidence>
<comment type="cofactor">
    <cofactor evidence="1">
        <name>Mg(2+)</name>
        <dbReference type="ChEBI" id="CHEBI:18420"/>
    </cofactor>
</comment>
<reference evidence="6" key="1">
    <citation type="submission" date="2021-07" db="EMBL/GenBank/DDBJ databases">
        <authorList>
            <person name="Catto M.A."/>
            <person name="Jacobson A."/>
            <person name="Kennedy G."/>
            <person name="Labadie P."/>
            <person name="Hunt B.G."/>
            <person name="Srinivasan R."/>
        </authorList>
    </citation>
    <scope>NUCLEOTIDE SEQUENCE</scope>
    <source>
        <strain evidence="6">PL_HMW_Pooled</strain>
        <tissue evidence="6">Head</tissue>
    </source>
</reference>
<feature type="domain" description="Helitron helicase-like" evidence="4">
    <location>
        <begin position="573"/>
        <end position="750"/>
    </location>
</feature>
<dbReference type="PANTHER" id="PTHR47642:SF5">
    <property type="entry name" value="ATP-DEPENDENT DNA HELICASE"/>
    <property type="match status" value="1"/>
</dbReference>
<dbReference type="GO" id="GO:0006310">
    <property type="term" value="P:DNA recombination"/>
    <property type="evidence" value="ECO:0007669"/>
    <property type="project" value="UniProtKB-KW"/>
</dbReference>
<comment type="caution">
    <text evidence="6">The sequence shown here is derived from an EMBL/GenBank/DDBJ whole genome shotgun (WGS) entry which is preliminary data.</text>
</comment>
<evidence type="ECO:0000256" key="2">
    <source>
        <dbReference type="SAM" id="MobiDB-lite"/>
    </source>
</evidence>
<gene>
    <name evidence="6" type="ORF">KUF71_002902</name>
</gene>
<feature type="compositionally biased region" description="Acidic residues" evidence="2">
    <location>
        <begin position="931"/>
        <end position="943"/>
    </location>
</feature>
<evidence type="ECO:0000313" key="6">
    <source>
        <dbReference type="EMBL" id="KAK3907212.1"/>
    </source>
</evidence>
<keyword evidence="7" id="KW-1185">Reference proteome</keyword>
<feature type="region of interest" description="Disordered" evidence="2">
    <location>
        <begin position="926"/>
        <end position="945"/>
    </location>
</feature>
<keyword evidence="1" id="KW-0233">DNA recombination</keyword>
<evidence type="ECO:0000313" key="7">
    <source>
        <dbReference type="Proteomes" id="UP001219518"/>
    </source>
</evidence>